<evidence type="ECO:0000256" key="1">
    <source>
        <dbReference type="ARBA" id="ARBA00004141"/>
    </source>
</evidence>
<feature type="transmembrane region" description="Helical" evidence="6">
    <location>
        <begin position="249"/>
        <end position="268"/>
    </location>
</feature>
<dbReference type="InterPro" id="IPR036259">
    <property type="entry name" value="MFS_trans_sf"/>
</dbReference>
<organism evidence="8 9">
    <name type="scientific">Exophiala sideris</name>
    <dbReference type="NCBI Taxonomy" id="1016849"/>
    <lineage>
        <taxon>Eukaryota</taxon>
        <taxon>Fungi</taxon>
        <taxon>Dikarya</taxon>
        <taxon>Ascomycota</taxon>
        <taxon>Pezizomycotina</taxon>
        <taxon>Eurotiomycetes</taxon>
        <taxon>Chaetothyriomycetidae</taxon>
        <taxon>Chaetothyriales</taxon>
        <taxon>Herpotrichiellaceae</taxon>
        <taxon>Exophiala</taxon>
    </lineage>
</organism>
<evidence type="ECO:0000256" key="5">
    <source>
        <dbReference type="SAM" id="MobiDB-lite"/>
    </source>
</evidence>
<comment type="subcellular location">
    <subcellularLocation>
        <location evidence="1">Membrane</location>
        <topology evidence="1">Multi-pass membrane protein</topology>
    </subcellularLocation>
</comment>
<feature type="transmembrane region" description="Helical" evidence="6">
    <location>
        <begin position="280"/>
        <end position="298"/>
    </location>
</feature>
<feature type="transmembrane region" description="Helical" evidence="6">
    <location>
        <begin position="367"/>
        <end position="393"/>
    </location>
</feature>
<reference evidence="8 9" key="1">
    <citation type="submission" date="2023-08" db="EMBL/GenBank/DDBJ databases">
        <title>Black Yeasts Isolated from many extreme environments.</title>
        <authorList>
            <person name="Coleine C."/>
            <person name="Stajich J.E."/>
            <person name="Selbmann L."/>
        </authorList>
    </citation>
    <scope>NUCLEOTIDE SEQUENCE [LARGE SCALE GENOMIC DNA]</scope>
    <source>
        <strain evidence="8 9">CCFEE 6328</strain>
    </source>
</reference>
<keyword evidence="9" id="KW-1185">Reference proteome</keyword>
<evidence type="ECO:0000256" key="4">
    <source>
        <dbReference type="ARBA" id="ARBA00023136"/>
    </source>
</evidence>
<proteinExistence type="predicted"/>
<dbReference type="CDD" id="cd17476">
    <property type="entry name" value="MFS_Amf1_MDR_like"/>
    <property type="match status" value="1"/>
</dbReference>
<dbReference type="SUPFAM" id="SSF103473">
    <property type="entry name" value="MFS general substrate transporter"/>
    <property type="match status" value="1"/>
</dbReference>
<evidence type="ECO:0000313" key="8">
    <source>
        <dbReference type="EMBL" id="KAK5058264.1"/>
    </source>
</evidence>
<keyword evidence="4 6" id="KW-0472">Membrane</keyword>
<dbReference type="Proteomes" id="UP001345691">
    <property type="component" value="Unassembled WGS sequence"/>
</dbReference>
<feature type="transmembrane region" description="Helical" evidence="6">
    <location>
        <begin position="119"/>
        <end position="140"/>
    </location>
</feature>
<feature type="transmembrane region" description="Helical" evidence="6">
    <location>
        <begin position="209"/>
        <end position="229"/>
    </location>
</feature>
<accession>A0ABR0J9H6</accession>
<evidence type="ECO:0000256" key="3">
    <source>
        <dbReference type="ARBA" id="ARBA00022989"/>
    </source>
</evidence>
<feature type="transmembrane region" description="Helical" evidence="6">
    <location>
        <begin position="89"/>
        <end position="107"/>
    </location>
</feature>
<dbReference type="Gene3D" id="1.20.1250.20">
    <property type="entry name" value="MFS general substrate transporter like domains"/>
    <property type="match status" value="1"/>
</dbReference>
<evidence type="ECO:0000259" key="7">
    <source>
        <dbReference type="PROSITE" id="PS50850"/>
    </source>
</evidence>
<feature type="transmembrane region" description="Helical" evidence="6">
    <location>
        <begin position="447"/>
        <end position="468"/>
    </location>
</feature>
<feature type="transmembrane region" description="Helical" evidence="6">
    <location>
        <begin position="179"/>
        <end position="203"/>
    </location>
</feature>
<dbReference type="PANTHER" id="PTHR42718">
    <property type="entry name" value="MAJOR FACILITATOR SUPERFAMILY MULTIDRUG TRANSPORTER MFSC"/>
    <property type="match status" value="1"/>
</dbReference>
<name>A0ABR0J9H6_9EURO</name>
<protein>
    <submittedName>
        <fullName evidence="8">Multidrug-resistance type transporter aminotriazole resistance</fullName>
    </submittedName>
</protein>
<evidence type="ECO:0000256" key="6">
    <source>
        <dbReference type="SAM" id="Phobius"/>
    </source>
</evidence>
<dbReference type="InterPro" id="IPR011701">
    <property type="entry name" value="MFS"/>
</dbReference>
<feature type="region of interest" description="Disordered" evidence="5">
    <location>
        <begin position="1"/>
        <end position="33"/>
    </location>
</feature>
<feature type="transmembrane region" description="Helical" evidence="6">
    <location>
        <begin position="341"/>
        <end position="361"/>
    </location>
</feature>
<evidence type="ECO:0000313" key="9">
    <source>
        <dbReference type="Proteomes" id="UP001345691"/>
    </source>
</evidence>
<dbReference type="EMBL" id="JAVRRF010000014">
    <property type="protein sequence ID" value="KAK5058264.1"/>
    <property type="molecule type" value="Genomic_DNA"/>
</dbReference>
<sequence length="481" mass="51681">MANSSDQEAQSPASNDEVAIEKETNPDNGGMSLQQTKSSIAEQMPLGKEILFVAIICLAQFTTQVGLGSTLIILPTIGKSFGLTNPADYSWLIAGYSLTVGTFILLSGRMGDLFGYKRMLLIGFSWYSIWSMVAGLAVYSNHVLFVFARVLQGIGPAITLPNGLALLGATYAPGKRKDMVFSLFGACAPGGSIVGGAFAGVFALAWWPWVFWSLAITLAIIVVVSSYVLPEPPQRSRESLSVRDKIKQLDLPGAIVGITALVLFNFAWNQAPIVGWQKPYVYVLMIIGVLLVPVFFYIELRVSRSPLVPFDALTADVGFVIACIACGWSSFGLILSKLRPAVVMTIALTAFTVGQILIATAPVHQSYWAQTFVCTVIIPWGMDMSFPAATIILSNSVSKRHQGIAASLINTVVNYSISLGLGFAGTVEVHVDRGGKTPEDVLRGYRGAWYLGTGLAGAGLVVSIIFWARGSYKDRKAARSK</sequence>
<keyword evidence="2 6" id="KW-0812">Transmembrane</keyword>
<dbReference type="PANTHER" id="PTHR42718:SF1">
    <property type="entry name" value="LOW AFFINITY AMMONIUM TRANSPORTER"/>
    <property type="match status" value="1"/>
</dbReference>
<dbReference type="InterPro" id="IPR020846">
    <property type="entry name" value="MFS_dom"/>
</dbReference>
<feature type="transmembrane region" description="Helical" evidence="6">
    <location>
        <begin position="50"/>
        <end position="77"/>
    </location>
</feature>
<feature type="domain" description="Major facilitator superfamily (MFS) profile" evidence="7">
    <location>
        <begin position="52"/>
        <end position="471"/>
    </location>
</feature>
<dbReference type="PROSITE" id="PS50850">
    <property type="entry name" value="MFS"/>
    <property type="match status" value="1"/>
</dbReference>
<feature type="transmembrane region" description="Helical" evidence="6">
    <location>
        <begin position="405"/>
        <end position="427"/>
    </location>
</feature>
<gene>
    <name evidence="8" type="primary">ATR1_2</name>
    <name evidence="8" type="ORF">LTR69_006668</name>
</gene>
<keyword evidence="3 6" id="KW-1133">Transmembrane helix</keyword>
<comment type="caution">
    <text evidence="8">The sequence shown here is derived from an EMBL/GenBank/DDBJ whole genome shotgun (WGS) entry which is preliminary data.</text>
</comment>
<feature type="compositionally biased region" description="Polar residues" evidence="5">
    <location>
        <begin position="1"/>
        <end position="14"/>
    </location>
</feature>
<dbReference type="Pfam" id="PF07690">
    <property type="entry name" value="MFS_1"/>
    <property type="match status" value="1"/>
</dbReference>
<evidence type="ECO:0000256" key="2">
    <source>
        <dbReference type="ARBA" id="ARBA00022692"/>
    </source>
</evidence>